<organism evidence="2 3">
    <name type="scientific">Bimuria novae-zelandiae CBS 107.79</name>
    <dbReference type="NCBI Taxonomy" id="1447943"/>
    <lineage>
        <taxon>Eukaryota</taxon>
        <taxon>Fungi</taxon>
        <taxon>Dikarya</taxon>
        <taxon>Ascomycota</taxon>
        <taxon>Pezizomycotina</taxon>
        <taxon>Dothideomycetes</taxon>
        <taxon>Pleosporomycetidae</taxon>
        <taxon>Pleosporales</taxon>
        <taxon>Massarineae</taxon>
        <taxon>Didymosphaeriaceae</taxon>
        <taxon>Bimuria</taxon>
    </lineage>
</organism>
<dbReference type="EMBL" id="ML976664">
    <property type="protein sequence ID" value="KAF1976978.1"/>
    <property type="molecule type" value="Genomic_DNA"/>
</dbReference>
<evidence type="ECO:0000313" key="2">
    <source>
        <dbReference type="EMBL" id="KAF1976978.1"/>
    </source>
</evidence>
<dbReference type="SUPFAM" id="SSF55729">
    <property type="entry name" value="Acyl-CoA N-acyltransferases (Nat)"/>
    <property type="match status" value="1"/>
</dbReference>
<name>A0A6A5VJV3_9PLEO</name>
<dbReference type="Gene3D" id="3.40.630.30">
    <property type="match status" value="1"/>
</dbReference>
<accession>A0A6A5VJV3</accession>
<feature type="compositionally biased region" description="Basic and acidic residues" evidence="1">
    <location>
        <begin position="1"/>
        <end position="20"/>
    </location>
</feature>
<gene>
    <name evidence="2" type="ORF">BU23DRAFT_662217</name>
</gene>
<protein>
    <recommendedName>
        <fullName evidence="4">N-acetyltransferase domain-containing protein</fullName>
    </recommendedName>
</protein>
<evidence type="ECO:0000313" key="3">
    <source>
        <dbReference type="Proteomes" id="UP000800036"/>
    </source>
</evidence>
<evidence type="ECO:0008006" key="4">
    <source>
        <dbReference type="Google" id="ProtNLM"/>
    </source>
</evidence>
<dbReference type="InterPro" id="IPR016181">
    <property type="entry name" value="Acyl_CoA_acyltransferase"/>
</dbReference>
<keyword evidence="3" id="KW-1185">Reference proteome</keyword>
<dbReference type="OrthoDB" id="3919855at2759"/>
<feature type="region of interest" description="Disordered" evidence="1">
    <location>
        <begin position="1"/>
        <end position="32"/>
    </location>
</feature>
<dbReference type="AlphaFoldDB" id="A0A6A5VJV3"/>
<sequence length="570" mass="64100">MVSNKRERSAGSSNKEGDTTRRKRIYSMDTTGDFTVQVTLRSQSKAKQNDWKPVKTWRQYFTELGQLRHEAEAAGRTPPEHLPSEDTKEENDVQSEKRAQPGSAGGADLDDDELAEFRKLEQMDGFIEKDDAANPNNPLRPTRETCNLAFRLFDRYARLKKTFKEHVVKNGFGIWGDEFDTGGLLLFEYISIQESYRRHGLGRELVEAVLKRTRAKSTNFFAVVAPGWLSAVVDRETPGATNEQIKEAELRHQAIAESFFRALGFRRVGSSAWFALASSAEHPCHSVAADVDFELPNPLPHASSSEMESLFNDSKETEDRAFLIRLQEKLGDSYNPLWHTANSKGDTLLHFSATASKPQTVSWILKMKPDVQQARNDAGDCPGSLGKCIAGFLSPRMRFAPRNKAHYIHHDQSMDIDDIMGTDFLGDFIEMHGEYLRYVPPFVRNNMRTNKFMRQGFANLFSHFAALSRKETPQGLLTEVNIGHHLETHSEWLPHSKNYLARGGTIYAIGSCLFEFAMNEDEIAGDGDPSMPDEDKKKGLENSEAGAKLAAELASLSECRNDLEYGFVSA</sequence>
<proteinExistence type="predicted"/>
<evidence type="ECO:0000256" key="1">
    <source>
        <dbReference type="SAM" id="MobiDB-lite"/>
    </source>
</evidence>
<dbReference type="CDD" id="cd04301">
    <property type="entry name" value="NAT_SF"/>
    <property type="match status" value="1"/>
</dbReference>
<feature type="region of interest" description="Disordered" evidence="1">
    <location>
        <begin position="524"/>
        <end position="543"/>
    </location>
</feature>
<feature type="region of interest" description="Disordered" evidence="1">
    <location>
        <begin position="71"/>
        <end position="110"/>
    </location>
</feature>
<reference evidence="2" key="1">
    <citation type="journal article" date="2020" name="Stud. Mycol.">
        <title>101 Dothideomycetes genomes: a test case for predicting lifestyles and emergence of pathogens.</title>
        <authorList>
            <person name="Haridas S."/>
            <person name="Albert R."/>
            <person name="Binder M."/>
            <person name="Bloem J."/>
            <person name="Labutti K."/>
            <person name="Salamov A."/>
            <person name="Andreopoulos B."/>
            <person name="Baker S."/>
            <person name="Barry K."/>
            <person name="Bills G."/>
            <person name="Bluhm B."/>
            <person name="Cannon C."/>
            <person name="Castanera R."/>
            <person name="Culley D."/>
            <person name="Daum C."/>
            <person name="Ezra D."/>
            <person name="Gonzalez J."/>
            <person name="Henrissat B."/>
            <person name="Kuo A."/>
            <person name="Liang C."/>
            <person name="Lipzen A."/>
            <person name="Lutzoni F."/>
            <person name="Magnuson J."/>
            <person name="Mondo S."/>
            <person name="Nolan M."/>
            <person name="Ohm R."/>
            <person name="Pangilinan J."/>
            <person name="Park H.-J."/>
            <person name="Ramirez L."/>
            <person name="Alfaro M."/>
            <person name="Sun H."/>
            <person name="Tritt A."/>
            <person name="Yoshinaga Y."/>
            <person name="Zwiers L.-H."/>
            <person name="Turgeon B."/>
            <person name="Goodwin S."/>
            <person name="Spatafora J."/>
            <person name="Crous P."/>
            <person name="Grigoriev I."/>
        </authorList>
    </citation>
    <scope>NUCLEOTIDE SEQUENCE</scope>
    <source>
        <strain evidence="2">CBS 107.79</strain>
    </source>
</reference>
<feature type="compositionally biased region" description="Basic and acidic residues" evidence="1">
    <location>
        <begin position="71"/>
        <end position="99"/>
    </location>
</feature>
<dbReference type="Proteomes" id="UP000800036">
    <property type="component" value="Unassembled WGS sequence"/>
</dbReference>